<dbReference type="AlphaFoldDB" id="A0A286UM76"/>
<sequence>MFIVDEFEFLDEEGNKTEKSIEPQIGGGGTYATIGARIWLPTHKVGMIVDRGNDFPADIQSALEAYGSDMWLFRDDQERVTTRAANIYRGDNRGFKYLTPRVRLTPKDLRGTPLDKPKNIHFICSPSRAQTIVSEILSVPDWKPVTIYEPIPDRCIPEELPALIEVLPNIDILSPNADEALSLLSMQQPPTKKAVEEACARLLEIGVGINGNGHVIIRSGSLGAYVASRERPGCWVDAYWTEADAKKVIDVTGAGNSFLGGLSAGLLLTKGDVFEATLHATVSASFVIEQLGLPKLKKTAGGEFWNEDSPVSRLFKLMDR</sequence>
<accession>A0A286UM76</accession>
<feature type="domain" description="Carbohydrate kinase PfkB" evidence="1">
    <location>
        <begin position="159"/>
        <end position="292"/>
    </location>
</feature>
<dbReference type="Proteomes" id="UP000217199">
    <property type="component" value="Unassembled WGS sequence"/>
</dbReference>
<keyword evidence="3" id="KW-1185">Reference proteome</keyword>
<dbReference type="PANTHER" id="PTHR47098:SF2">
    <property type="entry name" value="PROTEIN MAK32"/>
    <property type="match status" value="1"/>
</dbReference>
<evidence type="ECO:0000313" key="2">
    <source>
        <dbReference type="EMBL" id="PAV20688.1"/>
    </source>
</evidence>
<dbReference type="SUPFAM" id="SSF53613">
    <property type="entry name" value="Ribokinase-like"/>
    <property type="match status" value="1"/>
</dbReference>
<dbReference type="EMBL" id="NBII01000003">
    <property type="protein sequence ID" value="PAV20688.1"/>
    <property type="molecule type" value="Genomic_DNA"/>
</dbReference>
<proteinExistence type="predicted"/>
<dbReference type="GO" id="GO:0016301">
    <property type="term" value="F:kinase activity"/>
    <property type="evidence" value="ECO:0007669"/>
    <property type="project" value="UniProtKB-KW"/>
</dbReference>
<dbReference type="Pfam" id="PF00294">
    <property type="entry name" value="PfkB"/>
    <property type="match status" value="1"/>
</dbReference>
<dbReference type="InterPro" id="IPR029056">
    <property type="entry name" value="Ribokinase-like"/>
</dbReference>
<gene>
    <name evidence="2" type="ORF">PNOK_0331500</name>
</gene>
<comment type="caution">
    <text evidence="2">The sequence shown here is derived from an EMBL/GenBank/DDBJ whole genome shotgun (WGS) entry which is preliminary data.</text>
</comment>
<dbReference type="InterPro" id="IPR011611">
    <property type="entry name" value="PfkB_dom"/>
</dbReference>
<dbReference type="STRING" id="2282107.A0A286UM76"/>
<organism evidence="2 3">
    <name type="scientific">Pyrrhoderma noxium</name>
    <dbReference type="NCBI Taxonomy" id="2282107"/>
    <lineage>
        <taxon>Eukaryota</taxon>
        <taxon>Fungi</taxon>
        <taxon>Dikarya</taxon>
        <taxon>Basidiomycota</taxon>
        <taxon>Agaricomycotina</taxon>
        <taxon>Agaricomycetes</taxon>
        <taxon>Hymenochaetales</taxon>
        <taxon>Hymenochaetaceae</taxon>
        <taxon>Pyrrhoderma</taxon>
    </lineage>
</organism>
<reference evidence="2 3" key="1">
    <citation type="journal article" date="2017" name="Mol. Ecol.">
        <title>Comparative and population genomic landscape of Phellinus noxius: A hypervariable fungus causing root rot in trees.</title>
        <authorList>
            <person name="Chung C.L."/>
            <person name="Lee T.J."/>
            <person name="Akiba M."/>
            <person name="Lee H.H."/>
            <person name="Kuo T.H."/>
            <person name="Liu D."/>
            <person name="Ke H.M."/>
            <person name="Yokoi T."/>
            <person name="Roa M.B."/>
            <person name="Lu M.J."/>
            <person name="Chang Y.Y."/>
            <person name="Ann P.J."/>
            <person name="Tsai J.N."/>
            <person name="Chen C.Y."/>
            <person name="Tzean S.S."/>
            <person name="Ota Y."/>
            <person name="Hattori T."/>
            <person name="Sahashi N."/>
            <person name="Liou R.F."/>
            <person name="Kikuchi T."/>
            <person name="Tsai I.J."/>
        </authorList>
    </citation>
    <scope>NUCLEOTIDE SEQUENCE [LARGE SCALE GENOMIC DNA]</scope>
    <source>
        <strain evidence="2 3">FFPRI411160</strain>
    </source>
</reference>
<evidence type="ECO:0000313" key="3">
    <source>
        <dbReference type="Proteomes" id="UP000217199"/>
    </source>
</evidence>
<dbReference type="Gene3D" id="3.40.1190.20">
    <property type="match status" value="1"/>
</dbReference>
<evidence type="ECO:0000259" key="1">
    <source>
        <dbReference type="Pfam" id="PF00294"/>
    </source>
</evidence>
<dbReference type="PANTHER" id="PTHR47098">
    <property type="entry name" value="PROTEIN MAK32"/>
    <property type="match status" value="1"/>
</dbReference>
<dbReference type="InParanoid" id="A0A286UM76"/>
<name>A0A286UM76_9AGAM</name>
<protein>
    <submittedName>
        <fullName evidence="2">Ribokinase</fullName>
    </submittedName>
</protein>
<dbReference type="OrthoDB" id="497927at2759"/>